<protein>
    <submittedName>
        <fullName evidence="2">Uncharacterized protein</fullName>
    </submittedName>
</protein>
<evidence type="ECO:0000256" key="1">
    <source>
        <dbReference type="SAM" id="MobiDB-lite"/>
    </source>
</evidence>
<feature type="region of interest" description="Disordered" evidence="1">
    <location>
        <begin position="1"/>
        <end position="23"/>
    </location>
</feature>
<gene>
    <name evidence="2" type="ORF">GUJ93_ZPchr0013g34331</name>
</gene>
<feature type="region of interest" description="Disordered" evidence="1">
    <location>
        <begin position="36"/>
        <end position="62"/>
    </location>
</feature>
<organism evidence="2 3">
    <name type="scientific">Zizania palustris</name>
    <name type="common">Northern wild rice</name>
    <dbReference type="NCBI Taxonomy" id="103762"/>
    <lineage>
        <taxon>Eukaryota</taxon>
        <taxon>Viridiplantae</taxon>
        <taxon>Streptophyta</taxon>
        <taxon>Embryophyta</taxon>
        <taxon>Tracheophyta</taxon>
        <taxon>Spermatophyta</taxon>
        <taxon>Magnoliopsida</taxon>
        <taxon>Liliopsida</taxon>
        <taxon>Poales</taxon>
        <taxon>Poaceae</taxon>
        <taxon>BOP clade</taxon>
        <taxon>Oryzoideae</taxon>
        <taxon>Oryzeae</taxon>
        <taxon>Zizaniinae</taxon>
        <taxon>Zizania</taxon>
    </lineage>
</organism>
<evidence type="ECO:0000313" key="2">
    <source>
        <dbReference type="EMBL" id="KAG8095953.1"/>
    </source>
</evidence>
<dbReference type="AlphaFoldDB" id="A0A8J6C0C9"/>
<comment type="caution">
    <text evidence="2">The sequence shown here is derived from an EMBL/GenBank/DDBJ whole genome shotgun (WGS) entry which is preliminary data.</text>
</comment>
<reference evidence="2" key="1">
    <citation type="journal article" date="2021" name="bioRxiv">
        <title>Whole Genome Assembly and Annotation of Northern Wild Rice, Zizania palustris L., Supports a Whole Genome Duplication in the Zizania Genus.</title>
        <authorList>
            <person name="Haas M."/>
            <person name="Kono T."/>
            <person name="Macchietto M."/>
            <person name="Millas R."/>
            <person name="McGilp L."/>
            <person name="Shao M."/>
            <person name="Duquette J."/>
            <person name="Hirsch C.N."/>
            <person name="Kimball J."/>
        </authorList>
    </citation>
    <scope>NUCLEOTIDE SEQUENCE</scope>
    <source>
        <tissue evidence="2">Fresh leaf tissue</tissue>
    </source>
</reference>
<accession>A0A8J6C0C9</accession>
<keyword evidence="3" id="KW-1185">Reference proteome</keyword>
<reference evidence="2" key="2">
    <citation type="submission" date="2021-02" db="EMBL/GenBank/DDBJ databases">
        <authorList>
            <person name="Kimball J.A."/>
            <person name="Haas M.W."/>
            <person name="Macchietto M."/>
            <person name="Kono T."/>
            <person name="Duquette J."/>
            <person name="Shao M."/>
        </authorList>
    </citation>
    <scope>NUCLEOTIDE SEQUENCE</scope>
    <source>
        <tissue evidence="2">Fresh leaf tissue</tissue>
    </source>
</reference>
<dbReference type="EMBL" id="JAAALK010000079">
    <property type="protein sequence ID" value="KAG8095953.1"/>
    <property type="molecule type" value="Genomic_DNA"/>
</dbReference>
<evidence type="ECO:0000313" key="3">
    <source>
        <dbReference type="Proteomes" id="UP000729402"/>
    </source>
</evidence>
<feature type="compositionally biased region" description="Basic and acidic residues" evidence="1">
    <location>
        <begin position="1"/>
        <end position="17"/>
    </location>
</feature>
<dbReference type="Proteomes" id="UP000729402">
    <property type="component" value="Unassembled WGS sequence"/>
</dbReference>
<proteinExistence type="predicted"/>
<sequence length="146" mass="15693">MSADAENPHEVQPREFRGPIQSETYLDRLGARRRIGSAAPAPGQDAPGLRGEGPAPRVDPPSGHHGIVASSFYTHLSSLALFYLVDIAVMVARLSPSIFNLGMRSHRYTLLASGGVVWSRCSTLRKATRSPTAVPKTCSRSRGALN</sequence>
<name>A0A8J6C0C9_ZIZPA</name>